<dbReference type="EMBL" id="CACRTI010000004">
    <property type="protein sequence ID" value="VYT29072.1"/>
    <property type="molecule type" value="Genomic_DNA"/>
</dbReference>
<organism evidence="1">
    <name type="scientific">Citrobacter amalonaticus</name>
    <dbReference type="NCBI Taxonomy" id="35703"/>
    <lineage>
        <taxon>Bacteria</taxon>
        <taxon>Pseudomonadati</taxon>
        <taxon>Pseudomonadota</taxon>
        <taxon>Gammaproteobacteria</taxon>
        <taxon>Enterobacterales</taxon>
        <taxon>Enterobacteriaceae</taxon>
        <taxon>Citrobacter</taxon>
    </lineage>
</organism>
<dbReference type="AlphaFoldDB" id="A0A6N2VJJ0"/>
<sequence>MLANIVDQIKKQTTHIVITIKKASLRGHLTIMP</sequence>
<reference evidence="1" key="1">
    <citation type="submission" date="2019-11" db="EMBL/GenBank/DDBJ databases">
        <authorList>
            <person name="Feng L."/>
        </authorList>
    </citation>
    <scope>NUCLEOTIDE SEQUENCE</scope>
    <source>
        <strain evidence="1">CAmalonaticusLFYP1</strain>
    </source>
</reference>
<evidence type="ECO:0000313" key="1">
    <source>
        <dbReference type="EMBL" id="VYT29072.1"/>
    </source>
</evidence>
<name>A0A6N2VJJ0_CITAM</name>
<protein>
    <submittedName>
        <fullName evidence="1">Uncharacterized protein</fullName>
    </submittedName>
</protein>
<gene>
    <name evidence="1" type="ORF">CALFYP1_03696</name>
</gene>
<proteinExistence type="predicted"/>
<accession>A0A6N2VJJ0</accession>